<gene>
    <name evidence="1" type="ORF">Z519_04429</name>
</gene>
<dbReference type="EMBL" id="KN846985">
    <property type="protein sequence ID" value="KIW94453.1"/>
    <property type="molecule type" value="Genomic_DNA"/>
</dbReference>
<evidence type="ECO:0000313" key="1">
    <source>
        <dbReference type="EMBL" id="KIW94453.1"/>
    </source>
</evidence>
<sequence length="110" mass="12841">MSFWLSRPFLIDHKSCAIAMPSLCLEESDNPPGPPSPFTPTQLQYQLHLTLSSKYDGDPQDWKNMLTILEEVDHWLKLFPKTYTVTEPNTFWDKDFPYVQLQGEHLHTMS</sequence>
<evidence type="ECO:0000313" key="2">
    <source>
        <dbReference type="Proteomes" id="UP000053789"/>
    </source>
</evidence>
<dbReference type="GeneID" id="27697357"/>
<name>A0A0D2HMA1_CLAB1</name>
<organism evidence="1 2">
    <name type="scientific">Cladophialophora bantiana (strain ATCC 10958 / CBS 173.52 / CDC B-1940 / NIH 8579)</name>
    <name type="common">Xylohypha bantiana</name>
    <dbReference type="NCBI Taxonomy" id="1442370"/>
    <lineage>
        <taxon>Eukaryota</taxon>
        <taxon>Fungi</taxon>
        <taxon>Dikarya</taxon>
        <taxon>Ascomycota</taxon>
        <taxon>Pezizomycotina</taxon>
        <taxon>Eurotiomycetes</taxon>
        <taxon>Chaetothyriomycetidae</taxon>
        <taxon>Chaetothyriales</taxon>
        <taxon>Herpotrichiellaceae</taxon>
        <taxon>Cladophialophora</taxon>
    </lineage>
</organism>
<dbReference type="AlphaFoldDB" id="A0A0D2HMA1"/>
<proteinExistence type="predicted"/>
<dbReference type="VEuPathDB" id="FungiDB:Z519_04429"/>
<keyword evidence="2" id="KW-1185">Reference proteome</keyword>
<dbReference type="HOGENOM" id="CLU_2170789_0_0_1"/>
<dbReference type="RefSeq" id="XP_016621122.1">
    <property type="nucleotide sequence ID" value="XM_016762175.1"/>
</dbReference>
<dbReference type="Proteomes" id="UP000053789">
    <property type="component" value="Unassembled WGS sequence"/>
</dbReference>
<dbReference type="OrthoDB" id="5344325at2759"/>
<protein>
    <submittedName>
        <fullName evidence="1">Uncharacterized protein</fullName>
    </submittedName>
</protein>
<accession>A0A0D2HMA1</accession>
<reference evidence="1" key="1">
    <citation type="submission" date="2015-01" db="EMBL/GenBank/DDBJ databases">
        <title>The Genome Sequence of Cladophialophora bantiana CBS 173.52.</title>
        <authorList>
            <consortium name="The Broad Institute Genomics Platform"/>
            <person name="Cuomo C."/>
            <person name="de Hoog S."/>
            <person name="Gorbushina A."/>
            <person name="Stielow B."/>
            <person name="Teixiera M."/>
            <person name="Abouelleil A."/>
            <person name="Chapman S.B."/>
            <person name="Priest M."/>
            <person name="Young S.K."/>
            <person name="Wortman J."/>
            <person name="Nusbaum C."/>
            <person name="Birren B."/>
        </authorList>
    </citation>
    <scope>NUCLEOTIDE SEQUENCE [LARGE SCALE GENOMIC DNA]</scope>
    <source>
        <strain evidence="1">CBS 173.52</strain>
    </source>
</reference>